<dbReference type="EC" id="2.7.13.3" evidence="2"/>
<dbReference type="Pfam" id="PF07730">
    <property type="entry name" value="HisKA_3"/>
    <property type="match status" value="1"/>
</dbReference>
<feature type="domain" description="Signal transduction histidine kinase subgroup 3 dimerisation and phosphoacceptor" evidence="12">
    <location>
        <begin position="281"/>
        <end position="345"/>
    </location>
</feature>
<feature type="region of interest" description="Disordered" evidence="9">
    <location>
        <begin position="426"/>
        <end position="451"/>
    </location>
</feature>
<evidence type="ECO:0000256" key="6">
    <source>
        <dbReference type="ARBA" id="ARBA00022777"/>
    </source>
</evidence>
<keyword evidence="3" id="KW-0597">Phosphoprotein</keyword>
<dbReference type="SUPFAM" id="SSF55874">
    <property type="entry name" value="ATPase domain of HSP90 chaperone/DNA topoisomerase II/histidine kinase"/>
    <property type="match status" value="1"/>
</dbReference>
<evidence type="ECO:0000256" key="1">
    <source>
        <dbReference type="ARBA" id="ARBA00000085"/>
    </source>
</evidence>
<protein>
    <recommendedName>
        <fullName evidence="2">histidine kinase</fullName>
        <ecNumber evidence="2">2.7.13.3</ecNumber>
    </recommendedName>
</protein>
<dbReference type="InterPro" id="IPR003594">
    <property type="entry name" value="HATPase_dom"/>
</dbReference>
<feature type="transmembrane region" description="Helical" evidence="10">
    <location>
        <begin position="228"/>
        <end position="245"/>
    </location>
</feature>
<dbReference type="InterPro" id="IPR050482">
    <property type="entry name" value="Sensor_HK_TwoCompSys"/>
</dbReference>
<dbReference type="PANTHER" id="PTHR24421">
    <property type="entry name" value="NITRATE/NITRITE SENSOR PROTEIN NARX-RELATED"/>
    <property type="match status" value="1"/>
</dbReference>
<evidence type="ECO:0000256" key="2">
    <source>
        <dbReference type="ARBA" id="ARBA00012438"/>
    </source>
</evidence>
<reference evidence="13 14" key="1">
    <citation type="submission" date="2017-08" db="EMBL/GenBank/DDBJ databases">
        <title>Genome sequence of Streptomyces albireticuli NRRL B-1670.</title>
        <authorList>
            <person name="Graham D.E."/>
            <person name="Mahan K.M."/>
            <person name="Klingeman D.M."/>
            <person name="Hettich R.L."/>
            <person name="Parry R.J."/>
            <person name="Spain J.C."/>
        </authorList>
    </citation>
    <scope>NUCLEOTIDE SEQUENCE [LARGE SCALE GENOMIC DNA]</scope>
    <source>
        <strain evidence="13 14">NRRL B-1670</strain>
    </source>
</reference>
<dbReference type="GO" id="GO:0046983">
    <property type="term" value="F:protein dimerization activity"/>
    <property type="evidence" value="ECO:0007669"/>
    <property type="project" value="InterPro"/>
</dbReference>
<keyword evidence="7 13" id="KW-0067">ATP-binding</keyword>
<dbReference type="CDD" id="cd16917">
    <property type="entry name" value="HATPase_UhpB-NarQ-NarX-like"/>
    <property type="match status" value="1"/>
</dbReference>
<dbReference type="InterPro" id="IPR011712">
    <property type="entry name" value="Sig_transdc_His_kin_sub3_dim/P"/>
</dbReference>
<dbReference type="Gene3D" id="3.30.565.10">
    <property type="entry name" value="Histidine kinase-like ATPase, C-terminal domain"/>
    <property type="match status" value="1"/>
</dbReference>
<name>A0A2A2DEC0_9ACTN</name>
<dbReference type="Proteomes" id="UP000218944">
    <property type="component" value="Unassembled WGS sequence"/>
</dbReference>
<accession>A0A2A2DEC0</accession>
<evidence type="ECO:0000256" key="5">
    <source>
        <dbReference type="ARBA" id="ARBA00022741"/>
    </source>
</evidence>
<dbReference type="InterPro" id="IPR036890">
    <property type="entry name" value="HATPase_C_sf"/>
</dbReference>
<feature type="transmembrane region" description="Helical" evidence="10">
    <location>
        <begin position="203"/>
        <end position="222"/>
    </location>
</feature>
<evidence type="ECO:0000259" key="11">
    <source>
        <dbReference type="Pfam" id="PF02518"/>
    </source>
</evidence>
<dbReference type="GO" id="GO:0005524">
    <property type="term" value="F:ATP binding"/>
    <property type="evidence" value="ECO:0007669"/>
    <property type="project" value="UniProtKB-KW"/>
</dbReference>
<evidence type="ECO:0000256" key="3">
    <source>
        <dbReference type="ARBA" id="ARBA00022553"/>
    </source>
</evidence>
<dbReference type="PANTHER" id="PTHR24421:SF10">
    <property type="entry name" value="NITRATE_NITRITE SENSOR PROTEIN NARQ"/>
    <property type="match status" value="1"/>
</dbReference>
<sequence length="681" mass="70922">MTFVNGWVRLRRAFPPAPPLPETWASPRTPVSSSAGRILGPPALEDTARSAEKGARGRSPWIREGAGRGKGPPQAHPRPPVSLTFVRGVAPSSACTVGPVRRTVTPRGTLPDVLLWAALAAPALAVGPLGLNAPRPWWLRTADCAVLALAVALSRSRPVPALLLVAGLGLAVSPSLFTLGYGPALAVLAYLLGRRADGPRPALYAFAGVAAAGTPLVVLRGADPVVEWLVLTGTLLFGAVFPWLVGRYRRQDRALVAAGWGRAAQLEREQEIVADRARLRERARIAQDMHDSLGHELSLIALRAGALQVAPGLAPEHRAAAAELRGAAADATDRLREIIGILRDPSPPSLTPADETITALVARASASGLHVRLCAPREEAEGAPSMAARAAYRVVQEALTNAAKHAPGAEVAVDVEERPGETAVTVVNGPAPGEGPDRALDPAPASHGGTGLLGLRERVALAGGDFTAGPYQGGFRVRARLPHAAAGAGRPGRHAPEARAPREHPPVPDGTGAHPAPPARALADPVAPGGTPSGETAGGPRDATPLDAFARARRATRRGTVVPFAVAGAGAAVFVTAAFGWYAYVKTHSVLTPAEYAGLRVGAPYAAVAPVLPDRRVTDPPSDRAPEPPAGADCRYYRATGELFVSVDHYRLCFRDGRLVAKDRVPRAGGATEIVEQEKKE</sequence>
<evidence type="ECO:0000256" key="4">
    <source>
        <dbReference type="ARBA" id="ARBA00022679"/>
    </source>
</evidence>
<comment type="catalytic activity">
    <reaction evidence="1">
        <text>ATP + protein L-histidine = ADP + protein N-phospho-L-histidine.</text>
        <dbReference type="EC" id="2.7.13.3"/>
    </reaction>
</comment>
<evidence type="ECO:0000256" key="8">
    <source>
        <dbReference type="ARBA" id="ARBA00023012"/>
    </source>
</evidence>
<dbReference type="AlphaFoldDB" id="A0A2A2DEC0"/>
<gene>
    <name evidence="13" type="ORF">CK936_06145</name>
</gene>
<dbReference type="Gene3D" id="1.20.5.1930">
    <property type="match status" value="1"/>
</dbReference>
<feature type="region of interest" description="Disordered" evidence="9">
    <location>
        <begin position="15"/>
        <end position="82"/>
    </location>
</feature>
<keyword evidence="5" id="KW-0547">Nucleotide-binding</keyword>
<evidence type="ECO:0000256" key="7">
    <source>
        <dbReference type="ARBA" id="ARBA00022840"/>
    </source>
</evidence>
<evidence type="ECO:0000313" key="14">
    <source>
        <dbReference type="Proteomes" id="UP000218944"/>
    </source>
</evidence>
<organism evidence="13 14">
    <name type="scientific">Streptomyces albireticuli</name>
    <dbReference type="NCBI Taxonomy" id="1940"/>
    <lineage>
        <taxon>Bacteria</taxon>
        <taxon>Bacillati</taxon>
        <taxon>Actinomycetota</taxon>
        <taxon>Actinomycetes</taxon>
        <taxon>Kitasatosporales</taxon>
        <taxon>Streptomycetaceae</taxon>
        <taxon>Streptomyces</taxon>
    </lineage>
</organism>
<keyword evidence="14" id="KW-1185">Reference proteome</keyword>
<dbReference type="GO" id="GO:0016020">
    <property type="term" value="C:membrane"/>
    <property type="evidence" value="ECO:0007669"/>
    <property type="project" value="InterPro"/>
</dbReference>
<feature type="transmembrane region" description="Helical" evidence="10">
    <location>
        <begin position="561"/>
        <end position="584"/>
    </location>
</feature>
<keyword evidence="8" id="KW-0902">Two-component regulatory system</keyword>
<evidence type="ECO:0000313" key="13">
    <source>
        <dbReference type="EMBL" id="PAU49739.1"/>
    </source>
</evidence>
<keyword evidence="4" id="KW-0808">Transferase</keyword>
<feature type="transmembrane region" description="Helical" evidence="10">
    <location>
        <begin position="161"/>
        <end position="191"/>
    </location>
</feature>
<feature type="region of interest" description="Disordered" evidence="9">
    <location>
        <begin position="484"/>
        <end position="544"/>
    </location>
</feature>
<keyword evidence="6" id="KW-0418">Kinase</keyword>
<feature type="domain" description="Histidine kinase/HSP90-like ATPase" evidence="11">
    <location>
        <begin position="389"/>
        <end position="483"/>
    </location>
</feature>
<evidence type="ECO:0000256" key="10">
    <source>
        <dbReference type="SAM" id="Phobius"/>
    </source>
</evidence>
<keyword evidence="10" id="KW-0472">Membrane</keyword>
<feature type="compositionally biased region" description="Basic and acidic residues" evidence="9">
    <location>
        <begin position="46"/>
        <end position="55"/>
    </location>
</feature>
<dbReference type="EMBL" id="NSJV01000112">
    <property type="protein sequence ID" value="PAU49739.1"/>
    <property type="molecule type" value="Genomic_DNA"/>
</dbReference>
<evidence type="ECO:0000256" key="9">
    <source>
        <dbReference type="SAM" id="MobiDB-lite"/>
    </source>
</evidence>
<keyword evidence="10" id="KW-0812">Transmembrane</keyword>
<keyword evidence="10" id="KW-1133">Transmembrane helix</keyword>
<proteinExistence type="predicted"/>
<dbReference type="Pfam" id="PF02518">
    <property type="entry name" value="HATPase_c"/>
    <property type="match status" value="1"/>
</dbReference>
<dbReference type="GO" id="GO:0000155">
    <property type="term" value="F:phosphorelay sensor kinase activity"/>
    <property type="evidence" value="ECO:0007669"/>
    <property type="project" value="InterPro"/>
</dbReference>
<evidence type="ECO:0000259" key="12">
    <source>
        <dbReference type="Pfam" id="PF07730"/>
    </source>
</evidence>
<feature type="compositionally biased region" description="Basic and acidic residues" evidence="9">
    <location>
        <begin position="494"/>
        <end position="506"/>
    </location>
</feature>
<comment type="caution">
    <text evidence="13">The sequence shown here is derived from an EMBL/GenBank/DDBJ whole genome shotgun (WGS) entry which is preliminary data.</text>
</comment>